<dbReference type="SUPFAM" id="SSF57845">
    <property type="entry name" value="B-box zinc-binding domain"/>
    <property type="match status" value="1"/>
</dbReference>
<dbReference type="SMART" id="SM00589">
    <property type="entry name" value="PRY"/>
    <property type="match status" value="1"/>
</dbReference>
<dbReference type="InterPro" id="IPR013083">
    <property type="entry name" value="Znf_RING/FYVE/PHD"/>
</dbReference>
<dbReference type="FunFam" id="2.60.120.920:FF:000004">
    <property type="entry name" value="Butyrophilin subfamily 1 member A1"/>
    <property type="match status" value="1"/>
</dbReference>
<evidence type="ECO:0000256" key="7">
    <source>
        <dbReference type="SAM" id="Coils"/>
    </source>
</evidence>
<evidence type="ECO:0000259" key="10">
    <source>
        <dbReference type="PROSITE" id="PS50188"/>
    </source>
</evidence>
<dbReference type="Proteomes" id="UP000472271">
    <property type="component" value="Chromosome 18"/>
</dbReference>
<dbReference type="InterPro" id="IPR001870">
    <property type="entry name" value="B30.2/SPRY"/>
</dbReference>
<reference evidence="11" key="3">
    <citation type="submission" date="2025-09" db="UniProtKB">
        <authorList>
            <consortium name="Ensembl"/>
        </authorList>
    </citation>
    <scope>IDENTIFICATION</scope>
</reference>
<dbReference type="RefSeq" id="XP_030017445.1">
    <property type="nucleotide sequence ID" value="XM_030161585.1"/>
</dbReference>
<reference evidence="11" key="1">
    <citation type="submission" date="2019-06" db="EMBL/GenBank/DDBJ databases">
        <authorList>
            <consortium name="Wellcome Sanger Institute Data Sharing"/>
        </authorList>
    </citation>
    <scope>NUCLEOTIDE SEQUENCE [LARGE SCALE GENOMIC DNA]</scope>
</reference>
<feature type="domain" description="B box-type" evidence="9">
    <location>
        <begin position="178"/>
        <end position="218"/>
    </location>
</feature>
<dbReference type="Pfam" id="PF00643">
    <property type="entry name" value="zf-B_box"/>
    <property type="match status" value="1"/>
</dbReference>
<accession>A0A673BUA4</accession>
<dbReference type="Gene3D" id="4.10.830.40">
    <property type="match status" value="1"/>
</dbReference>
<dbReference type="InterPro" id="IPR051051">
    <property type="entry name" value="E3_ubiq-ligase_TRIM/RNF"/>
</dbReference>
<dbReference type="GO" id="GO:0008270">
    <property type="term" value="F:zinc ion binding"/>
    <property type="evidence" value="ECO:0007669"/>
    <property type="project" value="UniProtKB-KW"/>
</dbReference>
<dbReference type="PANTHER" id="PTHR25465">
    <property type="entry name" value="B-BOX DOMAIN CONTAINING"/>
    <property type="match status" value="1"/>
</dbReference>
<reference evidence="11" key="2">
    <citation type="submission" date="2025-08" db="UniProtKB">
        <authorList>
            <consortium name="Ensembl"/>
        </authorList>
    </citation>
    <scope>IDENTIFICATION</scope>
</reference>
<dbReference type="InterPro" id="IPR027370">
    <property type="entry name" value="Znf-RING_euk"/>
</dbReference>
<evidence type="ECO:0000313" key="12">
    <source>
        <dbReference type="Proteomes" id="UP000472271"/>
    </source>
</evidence>
<dbReference type="InterPro" id="IPR000315">
    <property type="entry name" value="Znf_B-box"/>
</dbReference>
<dbReference type="Pfam" id="PF13765">
    <property type="entry name" value="PRY"/>
    <property type="match status" value="1"/>
</dbReference>
<dbReference type="GO" id="GO:0005737">
    <property type="term" value="C:cytoplasm"/>
    <property type="evidence" value="ECO:0007669"/>
    <property type="project" value="UniProtKB-ARBA"/>
</dbReference>
<dbReference type="Pfam" id="PF13445">
    <property type="entry name" value="zf-RING_UBOX"/>
    <property type="match status" value="1"/>
</dbReference>
<dbReference type="Pfam" id="PF00622">
    <property type="entry name" value="SPRY"/>
    <property type="match status" value="1"/>
</dbReference>
<dbReference type="SMART" id="SM00449">
    <property type="entry name" value="SPRY"/>
    <property type="match status" value="1"/>
</dbReference>
<keyword evidence="12" id="KW-1185">Reference proteome</keyword>
<dbReference type="PROSITE" id="PS50089">
    <property type="entry name" value="ZF_RING_2"/>
    <property type="match status" value="1"/>
</dbReference>
<keyword evidence="4" id="KW-0862">Zinc</keyword>
<dbReference type="PROSITE" id="PS50119">
    <property type="entry name" value="ZF_BBOX"/>
    <property type="match status" value="1"/>
</dbReference>
<dbReference type="SUPFAM" id="SSF49899">
    <property type="entry name" value="Concanavalin A-like lectins/glucanases"/>
    <property type="match status" value="1"/>
</dbReference>
<dbReference type="GO" id="GO:0045087">
    <property type="term" value="P:innate immune response"/>
    <property type="evidence" value="ECO:0007669"/>
    <property type="project" value="UniProtKB-KW"/>
</dbReference>
<dbReference type="AlphaFoldDB" id="A0A673BUA4"/>
<evidence type="ECO:0000259" key="9">
    <source>
        <dbReference type="PROSITE" id="PS50119"/>
    </source>
</evidence>
<dbReference type="InterPro" id="IPR003879">
    <property type="entry name" value="Butyrophylin_SPRY"/>
</dbReference>
<dbReference type="InterPro" id="IPR013320">
    <property type="entry name" value="ConA-like_dom_sf"/>
</dbReference>
<dbReference type="Gene3D" id="2.60.120.920">
    <property type="match status" value="1"/>
</dbReference>
<dbReference type="GeneID" id="115438165"/>
<gene>
    <name evidence="11" type="primary">LOC115438165</name>
</gene>
<dbReference type="InterPro" id="IPR001841">
    <property type="entry name" value="Znf_RING"/>
</dbReference>
<dbReference type="InterPro" id="IPR006574">
    <property type="entry name" value="PRY"/>
</dbReference>
<dbReference type="PRINTS" id="PR01407">
    <property type="entry name" value="BUTYPHLNCDUF"/>
</dbReference>
<evidence type="ECO:0000256" key="3">
    <source>
        <dbReference type="ARBA" id="ARBA00022771"/>
    </source>
</evidence>
<feature type="domain" description="RING-type" evidence="8">
    <location>
        <begin position="33"/>
        <end position="73"/>
    </location>
</feature>
<keyword evidence="5" id="KW-0391">Immunity</keyword>
<name>A0A673BUA4_9TELE</name>
<dbReference type="InterPro" id="IPR058030">
    <property type="entry name" value="TRIM8/14/16/25/29/45/65_CC"/>
</dbReference>
<proteinExistence type="predicted"/>
<dbReference type="PANTHER" id="PTHR25465:SF32">
    <property type="entry name" value="BLOODTHIRSTY-RELATED GENE FAMILY, MEMBER 16 ISOFORM X1-RELATED"/>
    <property type="match status" value="1"/>
</dbReference>
<dbReference type="SMART" id="SM00336">
    <property type="entry name" value="BBOX"/>
    <property type="match status" value="1"/>
</dbReference>
<dbReference type="InterPro" id="IPR003877">
    <property type="entry name" value="SPRY_dom"/>
</dbReference>
<feature type="domain" description="B30.2/SPRY" evidence="10">
    <location>
        <begin position="377"/>
        <end position="572"/>
    </location>
</feature>
<evidence type="ECO:0000256" key="4">
    <source>
        <dbReference type="ARBA" id="ARBA00022833"/>
    </source>
</evidence>
<dbReference type="Gene3D" id="3.30.160.60">
    <property type="entry name" value="Classic Zinc Finger"/>
    <property type="match status" value="1"/>
</dbReference>
<evidence type="ECO:0000259" key="8">
    <source>
        <dbReference type="PROSITE" id="PS50089"/>
    </source>
</evidence>
<dbReference type="SUPFAM" id="SSF57850">
    <property type="entry name" value="RING/U-box"/>
    <property type="match status" value="1"/>
</dbReference>
<feature type="coiled-coil region" evidence="7">
    <location>
        <begin position="276"/>
        <end position="325"/>
    </location>
</feature>
<evidence type="ECO:0000256" key="1">
    <source>
        <dbReference type="ARBA" id="ARBA00022588"/>
    </source>
</evidence>
<dbReference type="InParanoid" id="A0A673BUA4"/>
<dbReference type="CDD" id="cd19769">
    <property type="entry name" value="Bbox2_TRIM16-like"/>
    <property type="match status" value="1"/>
</dbReference>
<evidence type="ECO:0000256" key="2">
    <source>
        <dbReference type="ARBA" id="ARBA00022723"/>
    </source>
</evidence>
<keyword evidence="7" id="KW-0175">Coiled coil</keyword>
<dbReference type="OrthoDB" id="365379at2759"/>
<evidence type="ECO:0000313" key="11">
    <source>
        <dbReference type="Ensembl" id="ENSSORP00005044177.1"/>
    </source>
</evidence>
<dbReference type="SMART" id="SM00184">
    <property type="entry name" value="RING"/>
    <property type="match status" value="1"/>
</dbReference>
<keyword evidence="2" id="KW-0479">Metal-binding</keyword>
<dbReference type="Ensembl" id="ENSSORT00005045297.1">
    <property type="protein sequence ID" value="ENSSORP00005044177.1"/>
    <property type="gene ID" value="ENSSORG00005020362.1"/>
</dbReference>
<evidence type="ECO:0000256" key="6">
    <source>
        <dbReference type="PROSITE-ProRule" id="PRU00024"/>
    </source>
</evidence>
<protein>
    <submittedName>
        <fullName evidence="11">E3 ubiquitin-protein ligase TRIM39-like</fullName>
    </submittedName>
</protein>
<dbReference type="PROSITE" id="PS50188">
    <property type="entry name" value="B302_SPRY"/>
    <property type="match status" value="1"/>
</dbReference>
<dbReference type="Gene3D" id="3.30.40.10">
    <property type="entry name" value="Zinc/RING finger domain, C3HC4 (zinc finger)"/>
    <property type="match status" value="1"/>
</dbReference>
<dbReference type="PROSITE" id="PS00518">
    <property type="entry name" value="ZF_RING_1"/>
    <property type="match status" value="1"/>
</dbReference>
<dbReference type="InterPro" id="IPR017907">
    <property type="entry name" value="Znf_RING_CS"/>
</dbReference>
<keyword evidence="1" id="KW-0399">Innate immunity</keyword>
<sequence length="589" mass="66538">MSAHVGIFSERFNMSTLTVNAMASVPPQEQFYCCICLDFYSDPVSLPCAHNFCLDCIEGYWDTKDKPECPLCKTTFSSPPVLKINHGFADVIDFIKRFLSANKDSKADVVVPPGSMKQSPKGNFIINEVFCDICHTNPRTAVNSCLVCQASYCEIHLVPHRRDRALQKHRMTDPATFSTSHLCRNHNKPLEMFCKTDQTPVCVDCTQMEHKNHKIVSMEKASKRIRAQLKQTKANIHKMIEDRLRKVDEIKHSVDESKKTTEKQIQSSVQVCTILVSAIERQQTGLVKELKRKQEEVERKAEELLKELEEEMNKLQMRSSELGYLELTQNPLHLLQSFPCLSKFSSTRNWSDVTVHSDNCIGEVRRAVSKLMDVCQELINKLSVEEVDCLNQYSADVTLDPVTASGWLVLSPDQKKVHSQKKKTPVPDNPKRFDSCVCVLGQQSFTSGRRYWVVQVGDKTDWDLGVAKESINRKGAIKVRPDCGYWAICRRKGGSLSACADPSVTVNLKEIPQKVGIFLDYEEGVVSFFDAEAKAHIYTYSSCSFTESLCPYFNPCVQENEKNSIPLVICPVEGQIREGPGQELSVITV</sequence>
<dbReference type="InterPro" id="IPR043136">
    <property type="entry name" value="B30.2/SPRY_sf"/>
</dbReference>
<dbReference type="CDD" id="cd13733">
    <property type="entry name" value="SPRY_PRY_C-I_1"/>
    <property type="match status" value="1"/>
</dbReference>
<keyword evidence="3 6" id="KW-0863">Zinc-finger</keyword>
<organism evidence="11 12">
    <name type="scientific">Sphaeramia orbicularis</name>
    <name type="common">orbiculate cardinalfish</name>
    <dbReference type="NCBI Taxonomy" id="375764"/>
    <lineage>
        <taxon>Eukaryota</taxon>
        <taxon>Metazoa</taxon>
        <taxon>Chordata</taxon>
        <taxon>Craniata</taxon>
        <taxon>Vertebrata</taxon>
        <taxon>Euteleostomi</taxon>
        <taxon>Actinopterygii</taxon>
        <taxon>Neopterygii</taxon>
        <taxon>Teleostei</taxon>
        <taxon>Neoteleostei</taxon>
        <taxon>Acanthomorphata</taxon>
        <taxon>Gobiaria</taxon>
        <taxon>Kurtiformes</taxon>
        <taxon>Apogonoidei</taxon>
        <taxon>Apogonidae</taxon>
        <taxon>Apogoninae</taxon>
        <taxon>Sphaeramia</taxon>
    </lineage>
</organism>
<evidence type="ECO:0000256" key="5">
    <source>
        <dbReference type="ARBA" id="ARBA00022859"/>
    </source>
</evidence>
<dbReference type="Pfam" id="PF25600">
    <property type="entry name" value="TRIM_CC"/>
    <property type="match status" value="1"/>
</dbReference>